<dbReference type="EMBL" id="MTHB01000027">
    <property type="protein sequence ID" value="OXC80014.1"/>
    <property type="molecule type" value="Genomic_DNA"/>
</dbReference>
<feature type="region of interest" description="Disordered" evidence="1">
    <location>
        <begin position="17"/>
        <end position="37"/>
    </location>
</feature>
<organism evidence="2 3">
    <name type="scientific">Caballeronia sordidicola</name>
    <name type="common">Burkholderia sordidicola</name>
    <dbReference type="NCBI Taxonomy" id="196367"/>
    <lineage>
        <taxon>Bacteria</taxon>
        <taxon>Pseudomonadati</taxon>
        <taxon>Pseudomonadota</taxon>
        <taxon>Betaproteobacteria</taxon>
        <taxon>Burkholderiales</taxon>
        <taxon>Burkholderiaceae</taxon>
        <taxon>Caballeronia</taxon>
    </lineage>
</organism>
<reference evidence="3" key="1">
    <citation type="submission" date="2017-01" db="EMBL/GenBank/DDBJ databases">
        <title>Genome Analysis of Deinococcus marmoris KOPRI26562.</title>
        <authorList>
            <person name="Kim J.H."/>
            <person name="Oh H.-M."/>
        </authorList>
    </citation>
    <scope>NUCLEOTIDE SEQUENCE [LARGE SCALE GENOMIC DNA]</scope>
    <source>
        <strain evidence="3">PAMC 26633</strain>
    </source>
</reference>
<evidence type="ECO:0000313" key="2">
    <source>
        <dbReference type="EMBL" id="OXC80014.1"/>
    </source>
</evidence>
<protein>
    <submittedName>
        <fullName evidence="2">Uncharacterized protein</fullName>
    </submittedName>
</protein>
<evidence type="ECO:0000256" key="1">
    <source>
        <dbReference type="SAM" id="MobiDB-lite"/>
    </source>
</evidence>
<evidence type="ECO:0000313" key="3">
    <source>
        <dbReference type="Proteomes" id="UP000214720"/>
    </source>
</evidence>
<gene>
    <name evidence="2" type="ORF">BSU04_04280</name>
</gene>
<name>A0A226X9A9_CABSO</name>
<proteinExistence type="predicted"/>
<sequence>MGEPEARGFVAAVKDGAGKPERGRMKNAGAAAVLRAP</sequence>
<dbReference type="Proteomes" id="UP000214720">
    <property type="component" value="Unassembled WGS sequence"/>
</dbReference>
<comment type="caution">
    <text evidence="2">The sequence shown here is derived from an EMBL/GenBank/DDBJ whole genome shotgun (WGS) entry which is preliminary data.</text>
</comment>
<accession>A0A226X9A9</accession>
<dbReference type="AlphaFoldDB" id="A0A226X9A9"/>